<name>A0A558HFC8_9GAMM</name>
<protein>
    <submittedName>
        <fullName evidence="1">Uncharacterized protein</fullName>
    </submittedName>
</protein>
<comment type="caution">
    <text evidence="1">The sequence shown here is derived from an EMBL/GenBank/DDBJ whole genome shotgun (WGS) entry which is preliminary data.</text>
</comment>
<evidence type="ECO:0000313" key="2">
    <source>
        <dbReference type="Proteomes" id="UP000319941"/>
    </source>
</evidence>
<proteinExistence type="predicted"/>
<dbReference type="Proteomes" id="UP000319941">
    <property type="component" value="Unassembled WGS sequence"/>
</dbReference>
<dbReference type="AlphaFoldDB" id="A0A558HFC8"/>
<dbReference type="EMBL" id="VNFH01000012">
    <property type="protein sequence ID" value="TVU67843.1"/>
    <property type="molecule type" value="Genomic_DNA"/>
</dbReference>
<keyword evidence="2" id="KW-1185">Reference proteome</keyword>
<gene>
    <name evidence="1" type="ORF">FQP86_15870</name>
</gene>
<reference evidence="1 2" key="1">
    <citation type="submission" date="2019-07" db="EMBL/GenBank/DDBJ databases">
        <title>Diversity of Bacteria from Kongsfjorden, Arctic.</title>
        <authorList>
            <person name="Yu Y."/>
        </authorList>
    </citation>
    <scope>NUCLEOTIDE SEQUENCE [LARGE SCALE GENOMIC DNA]</scope>
    <source>
        <strain evidence="1 2">SM1923</strain>
    </source>
</reference>
<dbReference type="RefSeq" id="WP_144728024.1">
    <property type="nucleotide sequence ID" value="NZ_CAWOWR010000024.1"/>
</dbReference>
<organism evidence="1 2">
    <name type="scientific">Cobetia crustatorum</name>
    <dbReference type="NCBI Taxonomy" id="553385"/>
    <lineage>
        <taxon>Bacteria</taxon>
        <taxon>Pseudomonadati</taxon>
        <taxon>Pseudomonadota</taxon>
        <taxon>Gammaproteobacteria</taxon>
        <taxon>Oceanospirillales</taxon>
        <taxon>Halomonadaceae</taxon>
        <taxon>Cobetia</taxon>
    </lineage>
</organism>
<sequence length="96" mass="10380">MNVYPCRTPRWTVVPAGRRLPRLLIEHDGKCRDTGANIAAIKVTTGAGPIAYISVILSVPCVIKVEIRRYLPGGQACRTATSLGFFRVKSALADSP</sequence>
<accession>A0A558HFC8</accession>
<evidence type="ECO:0000313" key="1">
    <source>
        <dbReference type="EMBL" id="TVU67843.1"/>
    </source>
</evidence>